<gene>
    <name evidence="1" type="ORF">A2W05_00365</name>
</gene>
<comment type="caution">
    <text evidence="1">The sequence shown here is derived from an EMBL/GenBank/DDBJ whole genome shotgun (WGS) entry which is preliminary data.</text>
</comment>
<name>A0A1F7RPP4_9BACT</name>
<dbReference type="Proteomes" id="UP000178797">
    <property type="component" value="Unassembled WGS sequence"/>
</dbReference>
<sequence length="302" mass="36003">MGLMSVLYDLLYMRSCRAYARHFVRDKPADSILRLLCSVQFLKVHNFWPNFVHPSRFSEKVWSRMLHNRDTQLTLLNDKLLVRDYVAAKVGKDYLIPLLWTGANVEYIPFEELPSKFVIKATHGCAYNILVHDKREIKPQNIRLQLTKWLNENYCQDFCLGIEWGYKNIKPLIIIEDFIGENDQAPVDYKFYCFSGHVEFVTLHFDRFIEHKTRTFDRNFNPHEFSYHFGQWNGECQKPTHFDEMLYLAESLSEGFDFMRVDLYSVKEKIYFSELTPYPGGVSTKFLPVRQDYFLGEKWQHK</sequence>
<dbReference type="AlphaFoldDB" id="A0A1F7RPP4"/>
<evidence type="ECO:0000313" key="2">
    <source>
        <dbReference type="Proteomes" id="UP000178797"/>
    </source>
</evidence>
<evidence type="ECO:0008006" key="3">
    <source>
        <dbReference type="Google" id="ProtNLM"/>
    </source>
</evidence>
<proteinExistence type="predicted"/>
<evidence type="ECO:0000313" key="1">
    <source>
        <dbReference type="EMBL" id="OGL43431.1"/>
    </source>
</evidence>
<protein>
    <recommendedName>
        <fullName evidence="3">Glycosyl transferase</fullName>
    </recommendedName>
</protein>
<accession>A0A1F7RPP4</accession>
<dbReference type="InterPro" id="IPR029465">
    <property type="entry name" value="ATPgrasp_TupA"/>
</dbReference>
<organism evidence="1 2">
    <name type="scientific">Candidatus Schekmanbacteria bacterium RBG_16_38_10</name>
    <dbReference type="NCBI Taxonomy" id="1817879"/>
    <lineage>
        <taxon>Bacteria</taxon>
        <taxon>Candidatus Schekmaniibacteriota</taxon>
    </lineage>
</organism>
<dbReference type="Pfam" id="PF14305">
    <property type="entry name" value="ATPgrasp_TupA"/>
    <property type="match status" value="1"/>
</dbReference>
<reference evidence="1 2" key="1">
    <citation type="journal article" date="2016" name="Nat. Commun.">
        <title>Thousands of microbial genomes shed light on interconnected biogeochemical processes in an aquifer system.</title>
        <authorList>
            <person name="Anantharaman K."/>
            <person name="Brown C.T."/>
            <person name="Hug L.A."/>
            <person name="Sharon I."/>
            <person name="Castelle C.J."/>
            <person name="Probst A.J."/>
            <person name="Thomas B.C."/>
            <person name="Singh A."/>
            <person name="Wilkins M.J."/>
            <person name="Karaoz U."/>
            <person name="Brodie E.L."/>
            <person name="Williams K.H."/>
            <person name="Hubbard S.S."/>
            <person name="Banfield J.F."/>
        </authorList>
    </citation>
    <scope>NUCLEOTIDE SEQUENCE [LARGE SCALE GENOMIC DNA]</scope>
</reference>
<dbReference type="EMBL" id="MGDE01000230">
    <property type="protein sequence ID" value="OGL43431.1"/>
    <property type="molecule type" value="Genomic_DNA"/>
</dbReference>